<accession>A0A0G4HTZ1</accession>
<dbReference type="EMBL" id="CDMZ01003861">
    <property type="protein sequence ID" value="CEM47847.1"/>
    <property type="molecule type" value="Genomic_DNA"/>
</dbReference>
<sequence length="231" mass="24958">MFLQVMFSKYICRGAIIACKFGLRCVNLVVSSPSNVGYFILLISDYDALVQKIQFPFDAGDLMNDAIDVEEGKMSRNNLIRKFKVWFRRELKLYRKRLAEGAGGGGGVTGGRGGGFGPSGTTDGGPGPSDAAGSRSGPSGTIGADESNKESDLFEKDKGSTQKTLKMSIDAFGGSLINVWTAVNEEVQRLEERRGGKTVFSKVLGGSREGLEETFTMTLDATNKENRISQE</sequence>
<organism evidence="2">
    <name type="scientific">Chromera velia CCMP2878</name>
    <dbReference type="NCBI Taxonomy" id="1169474"/>
    <lineage>
        <taxon>Eukaryota</taxon>
        <taxon>Sar</taxon>
        <taxon>Alveolata</taxon>
        <taxon>Colpodellida</taxon>
        <taxon>Chromeraceae</taxon>
        <taxon>Chromera</taxon>
    </lineage>
</organism>
<feature type="compositionally biased region" description="Gly residues" evidence="1">
    <location>
        <begin position="104"/>
        <end position="127"/>
    </location>
</feature>
<feature type="compositionally biased region" description="Basic and acidic residues" evidence="1">
    <location>
        <begin position="146"/>
        <end position="160"/>
    </location>
</feature>
<dbReference type="VEuPathDB" id="CryptoDB:Cvel_8536"/>
<gene>
    <name evidence="2" type="ORF">Cvel_8536</name>
</gene>
<name>A0A0G4HTZ1_9ALVE</name>
<proteinExistence type="predicted"/>
<evidence type="ECO:0000313" key="2">
    <source>
        <dbReference type="EMBL" id="CEM47847.1"/>
    </source>
</evidence>
<protein>
    <submittedName>
        <fullName evidence="2">Uncharacterized protein</fullName>
    </submittedName>
</protein>
<reference evidence="2" key="1">
    <citation type="submission" date="2014-11" db="EMBL/GenBank/DDBJ databases">
        <authorList>
            <person name="Otto D Thomas"/>
            <person name="Naeem Raeece"/>
        </authorList>
    </citation>
    <scope>NUCLEOTIDE SEQUENCE</scope>
</reference>
<dbReference type="AlphaFoldDB" id="A0A0G4HTZ1"/>
<feature type="region of interest" description="Disordered" evidence="1">
    <location>
        <begin position="104"/>
        <end position="160"/>
    </location>
</feature>
<evidence type="ECO:0000256" key="1">
    <source>
        <dbReference type="SAM" id="MobiDB-lite"/>
    </source>
</evidence>